<proteinExistence type="predicted"/>
<dbReference type="InterPro" id="IPR025342">
    <property type="entry name" value="DUF4248"/>
</dbReference>
<evidence type="ECO:0000313" key="1">
    <source>
        <dbReference type="EMBL" id="WWV67851.1"/>
    </source>
</evidence>
<organism evidence="1 2">
    <name type="scientific">Parabacteroides absconsus</name>
    <dbReference type="NCBI Taxonomy" id="2951805"/>
    <lineage>
        <taxon>Bacteria</taxon>
        <taxon>Pseudomonadati</taxon>
        <taxon>Bacteroidota</taxon>
        <taxon>Bacteroidia</taxon>
        <taxon>Bacteroidales</taxon>
        <taxon>Tannerellaceae</taxon>
        <taxon>Parabacteroides</taxon>
    </lineage>
</organism>
<name>A0ABZ2IP99_9BACT</name>
<evidence type="ECO:0000313" key="2">
    <source>
        <dbReference type="Proteomes" id="UP001320603"/>
    </source>
</evidence>
<accession>A0ABZ2IP99</accession>
<gene>
    <name evidence="1" type="ORF">NEE14_007860</name>
</gene>
<dbReference type="Proteomes" id="UP001320603">
    <property type="component" value="Chromosome"/>
</dbReference>
<sequence length="72" mass="8308">MKTFCLKAYGWQELAVLYAPELTPESASKRLGYWIRYHPNLSQALQEAGWKKGQRVLTPLQVEVIIKYLGEP</sequence>
<dbReference type="Pfam" id="PF14053">
    <property type="entry name" value="DUF4248"/>
    <property type="match status" value="1"/>
</dbReference>
<dbReference type="RefSeq" id="WP_251968769.1">
    <property type="nucleotide sequence ID" value="NZ_CP146284.1"/>
</dbReference>
<dbReference type="EMBL" id="CP146284">
    <property type="protein sequence ID" value="WWV67851.1"/>
    <property type="molecule type" value="Genomic_DNA"/>
</dbReference>
<reference evidence="1 2" key="1">
    <citation type="submission" date="2024-02" db="EMBL/GenBank/DDBJ databases">
        <title>Whole genome sequencing of Parabacteroides sp. AD58.</title>
        <authorList>
            <person name="Chaplin A.V."/>
            <person name="Pikina A.P."/>
            <person name="Sokolova S.R."/>
            <person name="Korostin D.O."/>
            <person name="Efimov B.A."/>
        </authorList>
    </citation>
    <scope>NUCLEOTIDE SEQUENCE [LARGE SCALE GENOMIC DNA]</scope>
    <source>
        <strain evidence="1 2">AD58</strain>
    </source>
</reference>
<protein>
    <submittedName>
        <fullName evidence="1">DUF4248 domain-containing protein</fullName>
    </submittedName>
</protein>
<keyword evidence="2" id="KW-1185">Reference proteome</keyword>